<evidence type="ECO:0000256" key="2">
    <source>
        <dbReference type="ARBA" id="ARBA00022617"/>
    </source>
</evidence>
<dbReference type="Pfam" id="PF00067">
    <property type="entry name" value="p450"/>
    <property type="match status" value="1"/>
</dbReference>
<keyword evidence="2 7" id="KW-0349">Heme</keyword>
<evidence type="ECO:0000313" key="8">
    <source>
        <dbReference type="EMBL" id="MCY4727405.1"/>
    </source>
</evidence>
<evidence type="ECO:0000313" key="9">
    <source>
        <dbReference type="Proteomes" id="UP001074726"/>
    </source>
</evidence>
<dbReference type="InterPro" id="IPR036396">
    <property type="entry name" value="Cyt_P450_sf"/>
</dbReference>
<dbReference type="InterPro" id="IPR002401">
    <property type="entry name" value="Cyt_P450_E_grp-I"/>
</dbReference>
<dbReference type="Gene3D" id="1.10.630.10">
    <property type="entry name" value="Cytochrome P450"/>
    <property type="match status" value="1"/>
</dbReference>
<evidence type="ECO:0000256" key="6">
    <source>
        <dbReference type="ARBA" id="ARBA00023033"/>
    </source>
</evidence>
<dbReference type="PRINTS" id="PR00385">
    <property type="entry name" value="P450"/>
</dbReference>
<sequence length="467" mass="50510">MSVATRLQSMQPTDVGVPGPTSWDMARAFRSVRADPLTFLGEVSRHYGDTVSFPVPGAPALLLNDPADVKHVLQTSARSWGKDTVQYAALARVTGPGLLASAEPSWIDHRRLAAPAFHHQRLEAVGLEVRAAARTAVDARLGGPHARAIAAGAVVDVAALTHTIGLDAVGRALFSTDLSDHAHDLLAATSEAADLVVRLGRSVLPRAEWTPTRTNLRLRSARRRLDAGAAAIIAERRARNARTGGTTHHGDDLLGLLLDSGMADGEIRDELVTMVIAGHETVAAALAWTLMLLAEHPEAQDRVRSELDAHPGPVPLVGHRDRLPWTRAVVDEALRLYPPAWAISRRSHRDDELGGRRVPAGTLAIISPWLVHRRPDLWTEPEAFRPDRFLDGTTRTGYLPFGQGPRLCIGREFALGEMVVVLAELLREHRVEVPGGPGGWRRPVAEAKVAVHPRGGMPLVVRRTGTP</sequence>
<dbReference type="PRINTS" id="PR00463">
    <property type="entry name" value="EP450I"/>
</dbReference>
<protein>
    <submittedName>
        <fullName evidence="8">Cytochrome P450</fullName>
    </submittedName>
</protein>
<keyword evidence="4 7" id="KW-0560">Oxidoreductase</keyword>
<dbReference type="PANTHER" id="PTHR24291:SF50">
    <property type="entry name" value="BIFUNCTIONAL ALBAFLAVENONE MONOOXYGENASE_TERPENE SYNTHASE"/>
    <property type="match status" value="1"/>
</dbReference>
<organism evidence="8 9">
    <name type="scientific">Nocardioides pini</name>
    <dbReference type="NCBI Taxonomy" id="2975053"/>
    <lineage>
        <taxon>Bacteria</taxon>
        <taxon>Bacillati</taxon>
        <taxon>Actinomycetota</taxon>
        <taxon>Actinomycetes</taxon>
        <taxon>Propionibacteriales</taxon>
        <taxon>Nocardioidaceae</taxon>
        <taxon>Nocardioides</taxon>
    </lineage>
</organism>
<dbReference type="InterPro" id="IPR001128">
    <property type="entry name" value="Cyt_P450"/>
</dbReference>
<keyword evidence="3 7" id="KW-0479">Metal-binding</keyword>
<keyword evidence="5 7" id="KW-0408">Iron</keyword>
<dbReference type="InterPro" id="IPR050196">
    <property type="entry name" value="Cytochrome_P450_Monoox"/>
</dbReference>
<dbReference type="RefSeq" id="WP_268112364.1">
    <property type="nucleotide sequence ID" value="NZ_JAPPUX010000004.1"/>
</dbReference>
<dbReference type="InterPro" id="IPR017972">
    <property type="entry name" value="Cyt_P450_CS"/>
</dbReference>
<accession>A0ABT4CEK1</accession>
<evidence type="ECO:0000256" key="7">
    <source>
        <dbReference type="RuleBase" id="RU000461"/>
    </source>
</evidence>
<dbReference type="SUPFAM" id="SSF48264">
    <property type="entry name" value="Cytochrome P450"/>
    <property type="match status" value="1"/>
</dbReference>
<name>A0ABT4CEK1_9ACTN</name>
<reference evidence="8" key="1">
    <citation type="submission" date="2022-08" db="EMBL/GenBank/DDBJ databases">
        <title>Genome sequencing of Nocardioides sp. STR2.</title>
        <authorList>
            <person name="So Y."/>
        </authorList>
    </citation>
    <scope>NUCLEOTIDE SEQUENCE</scope>
    <source>
        <strain evidence="8">STR2</strain>
    </source>
</reference>
<dbReference type="PROSITE" id="PS00086">
    <property type="entry name" value="CYTOCHROME_P450"/>
    <property type="match status" value="1"/>
</dbReference>
<evidence type="ECO:0000256" key="3">
    <source>
        <dbReference type="ARBA" id="ARBA00022723"/>
    </source>
</evidence>
<evidence type="ECO:0000256" key="5">
    <source>
        <dbReference type="ARBA" id="ARBA00023004"/>
    </source>
</evidence>
<comment type="caution">
    <text evidence="8">The sequence shown here is derived from an EMBL/GenBank/DDBJ whole genome shotgun (WGS) entry which is preliminary data.</text>
</comment>
<proteinExistence type="inferred from homology"/>
<comment type="similarity">
    <text evidence="1 7">Belongs to the cytochrome P450 family.</text>
</comment>
<dbReference type="EMBL" id="JAPPUX010000004">
    <property type="protein sequence ID" value="MCY4727405.1"/>
    <property type="molecule type" value="Genomic_DNA"/>
</dbReference>
<evidence type="ECO:0000256" key="1">
    <source>
        <dbReference type="ARBA" id="ARBA00010617"/>
    </source>
</evidence>
<keyword evidence="6 7" id="KW-0503">Monooxygenase</keyword>
<keyword evidence="9" id="KW-1185">Reference proteome</keyword>
<evidence type="ECO:0000256" key="4">
    <source>
        <dbReference type="ARBA" id="ARBA00023002"/>
    </source>
</evidence>
<gene>
    <name evidence="8" type="ORF">NYO98_14045</name>
</gene>
<dbReference type="PANTHER" id="PTHR24291">
    <property type="entry name" value="CYTOCHROME P450 FAMILY 4"/>
    <property type="match status" value="1"/>
</dbReference>
<dbReference type="Proteomes" id="UP001074726">
    <property type="component" value="Unassembled WGS sequence"/>
</dbReference>